<comment type="caution">
    <text evidence="2">The sequence shown here is derived from an EMBL/GenBank/DDBJ whole genome shotgun (WGS) entry which is preliminary data.</text>
</comment>
<dbReference type="AlphaFoldDB" id="A0AA41VUV1"/>
<dbReference type="PANTHER" id="PTHR36393:SF1">
    <property type="entry name" value="SULFATE ADENYLYLTRANSFERASE SUBUNIT"/>
    <property type="match status" value="1"/>
</dbReference>
<dbReference type="Proteomes" id="UP001177140">
    <property type="component" value="Unassembled WGS sequence"/>
</dbReference>
<feature type="transmembrane region" description="Helical" evidence="1">
    <location>
        <begin position="136"/>
        <end position="159"/>
    </location>
</feature>
<evidence type="ECO:0000256" key="1">
    <source>
        <dbReference type="SAM" id="Phobius"/>
    </source>
</evidence>
<keyword evidence="3" id="KW-1185">Reference proteome</keyword>
<dbReference type="EMBL" id="JAJJMA010298816">
    <property type="protein sequence ID" value="MCL7047931.1"/>
    <property type="molecule type" value="Genomic_DNA"/>
</dbReference>
<evidence type="ECO:0000313" key="2">
    <source>
        <dbReference type="EMBL" id="MCL7047931.1"/>
    </source>
</evidence>
<protein>
    <submittedName>
        <fullName evidence="2">Uncharacterized protein</fullName>
    </submittedName>
</protein>
<keyword evidence="1" id="KW-0812">Transmembrane</keyword>
<keyword evidence="1" id="KW-1133">Transmembrane helix</keyword>
<proteinExistence type="predicted"/>
<accession>A0AA41VUV1</accession>
<dbReference type="PANTHER" id="PTHR36393">
    <property type="entry name" value="SULFATE ADENYLYLTRANSFERASE SUBUNIT"/>
    <property type="match status" value="1"/>
</dbReference>
<keyword evidence="1" id="KW-0472">Membrane</keyword>
<gene>
    <name evidence="2" type="ORF">MKW94_029604</name>
</gene>
<organism evidence="2 3">
    <name type="scientific">Papaver nudicaule</name>
    <name type="common">Iceland poppy</name>
    <dbReference type="NCBI Taxonomy" id="74823"/>
    <lineage>
        <taxon>Eukaryota</taxon>
        <taxon>Viridiplantae</taxon>
        <taxon>Streptophyta</taxon>
        <taxon>Embryophyta</taxon>
        <taxon>Tracheophyta</taxon>
        <taxon>Spermatophyta</taxon>
        <taxon>Magnoliopsida</taxon>
        <taxon>Ranunculales</taxon>
        <taxon>Papaveraceae</taxon>
        <taxon>Papaveroideae</taxon>
        <taxon>Papaver</taxon>
    </lineage>
</organism>
<evidence type="ECO:0000313" key="3">
    <source>
        <dbReference type="Proteomes" id="UP001177140"/>
    </source>
</evidence>
<name>A0AA41VUV1_PAPNU</name>
<reference evidence="2" key="1">
    <citation type="submission" date="2022-03" db="EMBL/GenBank/DDBJ databases">
        <title>A functionally conserved STORR gene fusion in Papaver species that diverged 16.8 million years ago.</title>
        <authorList>
            <person name="Catania T."/>
        </authorList>
    </citation>
    <scope>NUCLEOTIDE SEQUENCE</scope>
    <source>
        <strain evidence="2">S-191538</strain>
    </source>
</reference>
<sequence length="218" mass="23947">MAQILNLRPPLQTLNPSSLKTSPSLSSCSPCSSQLRFSTSFSRNQNIKWTSLQLKLNYTGRCSCFFSSNNRKEDQARKALEGALGGKKMEFEKWNKEIEKREEIGGGDDGGGGGGWFGFGGSNDDHFWQEAQQASLAILGIILMYLVIAKGEVMLAVVFNPLLYALRGTRNGFTYVTSRVLGKIYRGSSVDSPDNVPKENVYAQLSAKESVIGKWGSD</sequence>